<feature type="transmembrane region" description="Helical" evidence="6">
    <location>
        <begin position="196"/>
        <end position="212"/>
    </location>
</feature>
<organism evidence="7 8">
    <name type="scientific">Roseibium salinum</name>
    <dbReference type="NCBI Taxonomy" id="1604349"/>
    <lineage>
        <taxon>Bacteria</taxon>
        <taxon>Pseudomonadati</taxon>
        <taxon>Pseudomonadota</taxon>
        <taxon>Alphaproteobacteria</taxon>
        <taxon>Hyphomicrobiales</taxon>
        <taxon>Stappiaceae</taxon>
        <taxon>Roseibium</taxon>
    </lineage>
</organism>
<dbReference type="CDD" id="cd10432">
    <property type="entry name" value="BI-1-like_bacterial"/>
    <property type="match status" value="1"/>
</dbReference>
<gene>
    <name evidence="7" type="ORF">ON753_21990</name>
</gene>
<dbReference type="EMBL" id="JAPEVI010000003">
    <property type="protein sequence ID" value="MCX2725009.1"/>
    <property type="molecule type" value="Genomic_DNA"/>
</dbReference>
<evidence type="ECO:0000256" key="6">
    <source>
        <dbReference type="RuleBase" id="RU004379"/>
    </source>
</evidence>
<keyword evidence="8" id="KW-1185">Reference proteome</keyword>
<dbReference type="RefSeq" id="WP_265965477.1">
    <property type="nucleotide sequence ID" value="NZ_JAPEVI010000003.1"/>
</dbReference>
<dbReference type="Pfam" id="PF01027">
    <property type="entry name" value="Bax1-I"/>
    <property type="match status" value="1"/>
</dbReference>
<dbReference type="PANTHER" id="PTHR23291">
    <property type="entry name" value="BAX INHIBITOR-RELATED"/>
    <property type="match status" value="1"/>
</dbReference>
<accession>A0ABT3R789</accession>
<evidence type="ECO:0000256" key="4">
    <source>
        <dbReference type="ARBA" id="ARBA00022989"/>
    </source>
</evidence>
<feature type="transmembrane region" description="Helical" evidence="6">
    <location>
        <begin position="34"/>
        <end position="56"/>
    </location>
</feature>
<comment type="caution">
    <text evidence="7">The sequence shown here is derived from an EMBL/GenBank/DDBJ whole genome shotgun (WGS) entry which is preliminary data.</text>
</comment>
<proteinExistence type="inferred from homology"/>
<evidence type="ECO:0000256" key="3">
    <source>
        <dbReference type="ARBA" id="ARBA00022692"/>
    </source>
</evidence>
<keyword evidence="5 6" id="KW-0472">Membrane</keyword>
<evidence type="ECO:0000313" key="8">
    <source>
        <dbReference type="Proteomes" id="UP001300261"/>
    </source>
</evidence>
<feature type="transmembrane region" description="Helical" evidence="6">
    <location>
        <begin position="171"/>
        <end position="190"/>
    </location>
</feature>
<feature type="transmembrane region" description="Helical" evidence="6">
    <location>
        <begin position="241"/>
        <end position="257"/>
    </location>
</feature>
<dbReference type="PANTHER" id="PTHR23291:SF50">
    <property type="entry name" value="PROTEIN LIFEGUARD 4"/>
    <property type="match status" value="1"/>
</dbReference>
<dbReference type="InterPro" id="IPR006214">
    <property type="entry name" value="Bax_inhibitor_1-related"/>
</dbReference>
<evidence type="ECO:0000256" key="5">
    <source>
        <dbReference type="ARBA" id="ARBA00023136"/>
    </source>
</evidence>
<dbReference type="Proteomes" id="UP001300261">
    <property type="component" value="Unassembled WGS sequence"/>
</dbReference>
<protein>
    <submittedName>
        <fullName evidence="7">Bax inhibitor-1/YccA family protein</fullName>
    </submittedName>
</protein>
<name>A0ABT3R789_9HYPH</name>
<reference evidence="7 8" key="1">
    <citation type="journal article" date="2016" name="Int. J. Syst. Evol. Microbiol.">
        <title>Labrenzia salina sp. nov., isolated from the rhizosphere of the halophyte Arthrocnemum macrostachyum.</title>
        <authorList>
            <person name="Camacho M."/>
            <person name="Redondo-Gomez S."/>
            <person name="Rodriguez-Llorente I."/>
            <person name="Rohde M."/>
            <person name="Sproer C."/>
            <person name="Schumann P."/>
            <person name="Klenk H.P."/>
            <person name="Montero-Calasanz M.D.C."/>
        </authorList>
    </citation>
    <scope>NUCLEOTIDE SEQUENCE [LARGE SCALE GENOMIC DNA]</scope>
    <source>
        <strain evidence="7 8">DSM 29163</strain>
    </source>
</reference>
<evidence type="ECO:0000313" key="7">
    <source>
        <dbReference type="EMBL" id="MCX2725009.1"/>
    </source>
</evidence>
<comment type="subcellular location">
    <subcellularLocation>
        <location evidence="1">Membrane</location>
        <topology evidence="1">Multi-pass membrane protein</topology>
    </subcellularLocation>
</comment>
<feature type="transmembrane region" description="Helical" evidence="6">
    <location>
        <begin position="140"/>
        <end position="159"/>
    </location>
</feature>
<feature type="transmembrane region" description="Helical" evidence="6">
    <location>
        <begin position="115"/>
        <end position="134"/>
    </location>
</feature>
<comment type="similarity">
    <text evidence="2 6">Belongs to the BI1 family.</text>
</comment>
<sequence>MSTFDRQSQGAYTGAGTRAEAGIDQGLRSYMLGVYNYMTLGLALTGFLALATSMLATTTDPSAAVASLGNGQMLTQLGVTLYGSPLKWVVMLAPLGMVMWLSFRIQSMSASSARTLFLVYSAVMGISLSSIFLVYTGNSIARVFFITAASFGALSLFGYTTKKDLSGWGSFLMMGLIGIIIASLVNIFLASSAMQFAISVIGVLVFAGLTAYDTQQIKEMYFEGDSSEVATKKSVMGALRLYLDFINLFLMLLQLFGNRE</sequence>
<keyword evidence="4 6" id="KW-1133">Transmembrane helix</keyword>
<feature type="transmembrane region" description="Helical" evidence="6">
    <location>
        <begin position="86"/>
        <end position="103"/>
    </location>
</feature>
<evidence type="ECO:0000256" key="2">
    <source>
        <dbReference type="ARBA" id="ARBA00010350"/>
    </source>
</evidence>
<evidence type="ECO:0000256" key="1">
    <source>
        <dbReference type="ARBA" id="ARBA00004141"/>
    </source>
</evidence>
<keyword evidence="3 6" id="KW-0812">Transmembrane</keyword>